<evidence type="ECO:0000256" key="3">
    <source>
        <dbReference type="ARBA" id="ARBA00022737"/>
    </source>
</evidence>
<dbReference type="GO" id="GO:0016020">
    <property type="term" value="C:membrane"/>
    <property type="evidence" value="ECO:0007669"/>
    <property type="project" value="UniProtKB-SubCell"/>
</dbReference>
<dbReference type="SMART" id="SM00248">
    <property type="entry name" value="ANK"/>
    <property type="match status" value="6"/>
</dbReference>
<feature type="repeat" description="ANK" evidence="7">
    <location>
        <begin position="65"/>
        <end position="97"/>
    </location>
</feature>
<evidence type="ECO:0000313" key="10">
    <source>
        <dbReference type="EnsemblMetazoa" id="XP_028519690.1"/>
    </source>
</evidence>
<proteinExistence type="inferred from homology"/>
<evidence type="ECO:0000313" key="11">
    <source>
        <dbReference type="Proteomes" id="UP000887567"/>
    </source>
</evidence>
<feature type="transmembrane region" description="Helical" evidence="8">
    <location>
        <begin position="326"/>
        <end position="343"/>
    </location>
</feature>
<dbReference type="PROSITE" id="PS50088">
    <property type="entry name" value="ANK_REPEAT"/>
    <property type="match status" value="3"/>
</dbReference>
<dbReference type="AlphaFoldDB" id="A0A913YVZ6"/>
<dbReference type="Pfam" id="PF12796">
    <property type="entry name" value="Ank_2"/>
    <property type="match status" value="2"/>
</dbReference>
<dbReference type="PANTHER" id="PTHR24161:SF118">
    <property type="entry name" value="PALMITOYLTRANSFERASE"/>
    <property type="match status" value="1"/>
</dbReference>
<keyword evidence="6 8" id="KW-0472">Membrane</keyword>
<organism evidence="10 11">
    <name type="scientific">Exaiptasia diaphana</name>
    <name type="common">Tropical sea anemone</name>
    <name type="synonym">Aiptasia pulchella</name>
    <dbReference type="NCBI Taxonomy" id="2652724"/>
    <lineage>
        <taxon>Eukaryota</taxon>
        <taxon>Metazoa</taxon>
        <taxon>Cnidaria</taxon>
        <taxon>Anthozoa</taxon>
        <taxon>Hexacorallia</taxon>
        <taxon>Actiniaria</taxon>
        <taxon>Aiptasiidae</taxon>
        <taxon>Exaiptasia</taxon>
    </lineage>
</organism>
<sequence length="563" mass="64432">MALFDVISHDNVGDCKYILERDPSLVHSVGWHGMTPLHRAATRGNLEILQILLEFGANVNALNGFGETPLHFACQTASLKFVGILVNKGADIKVIDNGGRSSVHHAARSGSVWKIHYFVTLGLDLHKRDSRGQTVLHIAAECGHIDLIQYCLRNKRFDPGITDNSMMTPLHFAVQSKNRQCAWLVESSSHKSLVLLPDIHGSTPVDYAAKGNTMDHRWLQTHLKYWNASRFAGYRPKPWLPWLLLLMSPSLLICLIVYCVKEYSYVGWPLAIVLFATFYAWAFTSHRIRHVSGFPNPAFAGLFFGVILQSLVCYTVDLAPRLWPELFWNTIALFVFVILLWEIKKLYSDPGRLKTSRLKDDGQPYVRLPCNLFILTIIDIANGLLSSDDFCTDCEIVTQPFTKHCKLCNHCVVAIDHHCLFLMWCVALNNHRHFVMFMIQVLASQCLFIRASSTYLYSLVQLNGKYPTSFREAMGQEVYISSLFLLNCFGFFWVLMLTIFQFKVVSEGATTFYTPEGSQKYSMSMREMFSFGRVAFLHRLRNFFLFLIGDYSFYKNKQWEQSV</sequence>
<dbReference type="PANTHER" id="PTHR24161">
    <property type="entry name" value="ANK_REP_REGION DOMAIN-CONTAINING PROTEIN-RELATED"/>
    <property type="match status" value="1"/>
</dbReference>
<dbReference type="GeneID" id="110254699"/>
<evidence type="ECO:0000256" key="4">
    <source>
        <dbReference type="ARBA" id="ARBA00022989"/>
    </source>
</evidence>
<protein>
    <recommendedName>
        <fullName evidence="8">Palmitoyltransferase</fullName>
        <ecNumber evidence="8">2.3.1.225</ecNumber>
    </recommendedName>
</protein>
<evidence type="ECO:0000256" key="7">
    <source>
        <dbReference type="PROSITE-ProRule" id="PRU00023"/>
    </source>
</evidence>
<dbReference type="InterPro" id="IPR002110">
    <property type="entry name" value="Ankyrin_rpt"/>
</dbReference>
<feature type="repeat" description="ANK" evidence="7">
    <location>
        <begin position="32"/>
        <end position="64"/>
    </location>
</feature>
<feature type="transmembrane region" description="Helical" evidence="8">
    <location>
        <begin position="478"/>
        <end position="500"/>
    </location>
</feature>
<keyword evidence="2 8" id="KW-0812">Transmembrane</keyword>
<dbReference type="InterPro" id="IPR001594">
    <property type="entry name" value="Palmitoyltrfase_DHHC"/>
</dbReference>
<dbReference type="OrthoDB" id="194358at2759"/>
<comment type="subcellular location">
    <subcellularLocation>
        <location evidence="1">Membrane</location>
        <topology evidence="1">Multi-pass membrane protein</topology>
    </subcellularLocation>
</comment>
<dbReference type="RefSeq" id="XP_028519690.1">
    <property type="nucleotide sequence ID" value="XM_028663889.1"/>
</dbReference>
<feature type="transmembrane region" description="Helical" evidence="8">
    <location>
        <begin position="298"/>
        <end position="320"/>
    </location>
</feature>
<reference evidence="10" key="1">
    <citation type="submission" date="2022-11" db="UniProtKB">
        <authorList>
            <consortium name="EnsemblMetazoa"/>
        </authorList>
    </citation>
    <scope>IDENTIFICATION</scope>
</reference>
<feature type="repeat" description="ANK" evidence="7">
    <location>
        <begin position="98"/>
        <end position="130"/>
    </location>
</feature>
<comment type="catalytic activity">
    <reaction evidence="8">
        <text>L-cysteinyl-[protein] + hexadecanoyl-CoA = S-hexadecanoyl-L-cysteinyl-[protein] + CoA</text>
        <dbReference type="Rhea" id="RHEA:36683"/>
        <dbReference type="Rhea" id="RHEA-COMP:10131"/>
        <dbReference type="Rhea" id="RHEA-COMP:11032"/>
        <dbReference type="ChEBI" id="CHEBI:29950"/>
        <dbReference type="ChEBI" id="CHEBI:57287"/>
        <dbReference type="ChEBI" id="CHEBI:57379"/>
        <dbReference type="ChEBI" id="CHEBI:74151"/>
        <dbReference type="EC" id="2.3.1.225"/>
    </reaction>
</comment>
<dbReference type="PRINTS" id="PR01415">
    <property type="entry name" value="ANKYRIN"/>
</dbReference>
<keyword evidence="3" id="KW-0677">Repeat</keyword>
<dbReference type="OMA" id="SHVLYYW"/>
<dbReference type="GO" id="GO:0019706">
    <property type="term" value="F:protein-cysteine S-palmitoyltransferase activity"/>
    <property type="evidence" value="ECO:0007669"/>
    <property type="project" value="UniProtKB-EC"/>
</dbReference>
<dbReference type="InterPro" id="IPR036770">
    <property type="entry name" value="Ankyrin_rpt-contain_sf"/>
</dbReference>
<feature type="transmembrane region" description="Helical" evidence="8">
    <location>
        <begin position="266"/>
        <end position="286"/>
    </location>
</feature>
<keyword evidence="8" id="KW-0012">Acyltransferase</keyword>
<keyword evidence="8" id="KW-0808">Transferase</keyword>
<evidence type="ECO:0000256" key="8">
    <source>
        <dbReference type="RuleBase" id="RU079119"/>
    </source>
</evidence>
<feature type="domain" description="Palmitoyltransferase DHHC" evidence="9">
    <location>
        <begin position="387"/>
        <end position="512"/>
    </location>
</feature>
<keyword evidence="11" id="KW-1185">Reference proteome</keyword>
<feature type="transmembrane region" description="Helical" evidence="8">
    <location>
        <begin position="434"/>
        <end position="458"/>
    </location>
</feature>
<evidence type="ECO:0000256" key="1">
    <source>
        <dbReference type="ARBA" id="ARBA00004141"/>
    </source>
</evidence>
<dbReference type="PROSITE" id="PS50216">
    <property type="entry name" value="DHHC"/>
    <property type="match status" value="1"/>
</dbReference>
<feature type="transmembrane region" description="Helical" evidence="8">
    <location>
        <begin position="239"/>
        <end position="260"/>
    </location>
</feature>
<dbReference type="PROSITE" id="PS50297">
    <property type="entry name" value="ANK_REP_REGION"/>
    <property type="match status" value="2"/>
</dbReference>
<evidence type="ECO:0000256" key="5">
    <source>
        <dbReference type="ARBA" id="ARBA00023043"/>
    </source>
</evidence>
<name>A0A913YVZ6_EXADI</name>
<dbReference type="SUPFAM" id="SSF48403">
    <property type="entry name" value="Ankyrin repeat"/>
    <property type="match status" value="1"/>
</dbReference>
<dbReference type="EnsemblMetazoa" id="XM_028663889.1">
    <property type="protein sequence ID" value="XP_028519690.1"/>
    <property type="gene ID" value="LOC110254699"/>
</dbReference>
<dbReference type="Proteomes" id="UP000887567">
    <property type="component" value="Unplaced"/>
</dbReference>
<dbReference type="Gene3D" id="1.25.40.20">
    <property type="entry name" value="Ankyrin repeat-containing domain"/>
    <property type="match status" value="1"/>
</dbReference>
<dbReference type="Pfam" id="PF01529">
    <property type="entry name" value="DHHC"/>
    <property type="match status" value="1"/>
</dbReference>
<evidence type="ECO:0000256" key="2">
    <source>
        <dbReference type="ARBA" id="ARBA00022692"/>
    </source>
</evidence>
<accession>A0A913YVZ6</accession>
<evidence type="ECO:0000256" key="6">
    <source>
        <dbReference type="ARBA" id="ARBA00023136"/>
    </source>
</evidence>
<evidence type="ECO:0000259" key="9">
    <source>
        <dbReference type="Pfam" id="PF01529"/>
    </source>
</evidence>
<dbReference type="EC" id="2.3.1.225" evidence="8"/>
<keyword evidence="5 7" id="KW-0040">ANK repeat</keyword>
<comment type="domain">
    <text evidence="8">The DHHC domain is required for palmitoyltransferase activity.</text>
</comment>
<keyword evidence="4 8" id="KW-1133">Transmembrane helix</keyword>
<comment type="similarity">
    <text evidence="8">Belongs to the DHHC palmitoyltransferase family.</text>
</comment>